<dbReference type="PROSITE" id="PS00108">
    <property type="entry name" value="PROTEIN_KINASE_ST"/>
    <property type="match status" value="1"/>
</dbReference>
<dbReference type="FunFam" id="1.10.510.10:FF:000301">
    <property type="entry name" value="Serine/threonine-protein kinase Chk1"/>
    <property type="match status" value="1"/>
</dbReference>
<comment type="subcellular location">
    <subcellularLocation>
        <location evidence="2">Chromosome</location>
    </subcellularLocation>
    <subcellularLocation>
        <location evidence="3">Cytoplasm</location>
        <location evidence="3">Cytoskeleton</location>
        <location evidence="3">Microtubule organizing center</location>
        <location evidence="3">Centrosome</location>
    </subcellularLocation>
    <subcellularLocation>
        <location evidence="1">Nucleus</location>
    </subcellularLocation>
</comment>
<evidence type="ECO:0000256" key="13">
    <source>
        <dbReference type="ARBA" id="ARBA00022763"/>
    </source>
</evidence>
<keyword evidence="12 24" id="KW-0547">Nucleotide-binding</keyword>
<dbReference type="GO" id="GO:0004674">
    <property type="term" value="F:protein serine/threonine kinase activity"/>
    <property type="evidence" value="ECO:0007669"/>
    <property type="project" value="UniProtKB-KW"/>
</dbReference>
<evidence type="ECO:0000256" key="4">
    <source>
        <dbReference type="ARBA" id="ARBA00010791"/>
    </source>
</evidence>
<evidence type="ECO:0000256" key="18">
    <source>
        <dbReference type="ARBA" id="ARBA00023306"/>
    </source>
</evidence>
<dbReference type="CDD" id="cd14069">
    <property type="entry name" value="STKc_Chk1"/>
    <property type="match status" value="1"/>
</dbReference>
<dbReference type="SUPFAM" id="SSF56112">
    <property type="entry name" value="Protein kinase-like (PK-like)"/>
    <property type="match status" value="1"/>
</dbReference>
<keyword evidence="15 24" id="KW-0067">ATP-binding</keyword>
<keyword evidence="7" id="KW-0158">Chromosome</keyword>
<dbReference type="SMART" id="SM00220">
    <property type="entry name" value="S_TKc"/>
    <property type="match status" value="1"/>
</dbReference>
<keyword evidence="10" id="KW-0597">Phosphoprotein</keyword>
<dbReference type="InterPro" id="IPR011009">
    <property type="entry name" value="Kinase-like_dom_sf"/>
</dbReference>
<feature type="domain" description="Protein kinase" evidence="26">
    <location>
        <begin position="9"/>
        <end position="265"/>
    </location>
</feature>
<reference evidence="27" key="2">
    <citation type="submission" date="2025-08" db="UniProtKB">
        <authorList>
            <consortium name="Ensembl"/>
        </authorList>
    </citation>
    <scope>IDENTIFICATION</scope>
</reference>
<keyword evidence="16" id="KW-0206">Cytoskeleton</keyword>
<evidence type="ECO:0000256" key="2">
    <source>
        <dbReference type="ARBA" id="ARBA00004286"/>
    </source>
</evidence>
<evidence type="ECO:0000256" key="5">
    <source>
        <dbReference type="ARBA" id="ARBA00012513"/>
    </source>
</evidence>
<sequence>MAVPFVQDWDLVQTLGEGAYGEVRLLVNRQTEEAVAVKVIDTSQAKECAENVKKEICVHKMLNHDNIVRFFGHRKEGSTVYLFLEYCTGGELFDRIEPDVGMAEKDAHKFFKQLIAAVEYLHSVGITHRDIKPENILLDDKDNLKLSDFGLATMFRFKGRERLLSRLCGTLPYVAPELLSQTEYKAQPADIWACGIVLTAMLAGELPWDQPTDSCQEYSDWLQKKTYLPPWKKIQPTPLSLLSKLLVASPDARITITDLQKDRWFTHGKAQSISIRRGTQIPDQQPVILRPRSSLCSDDRMQFSSSQPDLAAGGWEAMLLISQADGQVSFSQPTKPEHMLLGSQLLGTPGASQSPWQRLVRRMTRFFTTVNADSSVSALKDACNGLALGFKLTCTKQVTVSTLDKRNNKLIFKVHLLEMNQRVLLDFRLSKGDGLEFKRLFVKIKQKLSDIVSTQKILLPIT</sequence>
<evidence type="ECO:0000259" key="26">
    <source>
        <dbReference type="PROSITE" id="PS50011"/>
    </source>
</evidence>
<dbReference type="GO" id="GO:0005524">
    <property type="term" value="F:ATP binding"/>
    <property type="evidence" value="ECO:0007669"/>
    <property type="project" value="UniProtKB-UniRule"/>
</dbReference>
<dbReference type="GO" id="GO:0005737">
    <property type="term" value="C:cytoplasm"/>
    <property type="evidence" value="ECO:0007669"/>
    <property type="project" value="TreeGrafter"/>
</dbReference>
<evidence type="ECO:0000256" key="11">
    <source>
        <dbReference type="ARBA" id="ARBA00022679"/>
    </source>
</evidence>
<dbReference type="InterPro" id="IPR034670">
    <property type="entry name" value="Chk1_catalytic_dom"/>
</dbReference>
<organism evidence="27 28">
    <name type="scientific">Anabas testudineus</name>
    <name type="common">Climbing perch</name>
    <name type="synonym">Anthias testudineus</name>
    <dbReference type="NCBI Taxonomy" id="64144"/>
    <lineage>
        <taxon>Eukaryota</taxon>
        <taxon>Metazoa</taxon>
        <taxon>Chordata</taxon>
        <taxon>Craniata</taxon>
        <taxon>Vertebrata</taxon>
        <taxon>Euteleostomi</taxon>
        <taxon>Actinopterygii</taxon>
        <taxon>Neopterygii</taxon>
        <taxon>Teleostei</taxon>
        <taxon>Neoteleostei</taxon>
        <taxon>Acanthomorphata</taxon>
        <taxon>Anabantaria</taxon>
        <taxon>Anabantiformes</taxon>
        <taxon>Anabantoidei</taxon>
        <taxon>Anabantidae</taxon>
        <taxon>Anabas</taxon>
    </lineage>
</organism>
<keyword evidence="9 25" id="KW-0723">Serine/threonine-protein kinase</keyword>
<accession>A0A3Q1JCG1</accession>
<evidence type="ECO:0000256" key="6">
    <source>
        <dbReference type="ARBA" id="ARBA00022045"/>
    </source>
</evidence>
<evidence type="ECO:0000256" key="20">
    <source>
        <dbReference type="ARBA" id="ARBA00032547"/>
    </source>
</evidence>
<evidence type="ECO:0000256" key="1">
    <source>
        <dbReference type="ARBA" id="ARBA00004123"/>
    </source>
</evidence>
<reference evidence="27" key="3">
    <citation type="submission" date="2025-09" db="UniProtKB">
        <authorList>
            <consortium name="Ensembl"/>
        </authorList>
    </citation>
    <scope>IDENTIFICATION</scope>
</reference>
<dbReference type="Ensembl" id="ENSATET00000031147.3">
    <property type="protein sequence ID" value="ENSATEP00000030685.2"/>
    <property type="gene ID" value="ENSATEG00000021185.3"/>
</dbReference>
<evidence type="ECO:0000313" key="28">
    <source>
        <dbReference type="Proteomes" id="UP000265040"/>
    </source>
</evidence>
<evidence type="ECO:0000256" key="16">
    <source>
        <dbReference type="ARBA" id="ARBA00023212"/>
    </source>
</evidence>
<dbReference type="GO" id="GO:0005694">
    <property type="term" value="C:chromosome"/>
    <property type="evidence" value="ECO:0007669"/>
    <property type="project" value="UniProtKB-SubCell"/>
</dbReference>
<dbReference type="STRING" id="64144.ENSATEP00000030685"/>
<evidence type="ECO:0000256" key="9">
    <source>
        <dbReference type="ARBA" id="ARBA00022527"/>
    </source>
</evidence>
<keyword evidence="8" id="KW-0963">Cytoplasm</keyword>
<evidence type="ECO:0000256" key="12">
    <source>
        <dbReference type="ARBA" id="ARBA00022741"/>
    </source>
</evidence>
<keyword evidence="18" id="KW-0131">Cell cycle</keyword>
<evidence type="ECO:0000256" key="25">
    <source>
        <dbReference type="RuleBase" id="RU000304"/>
    </source>
</evidence>
<dbReference type="InterPro" id="IPR017441">
    <property type="entry name" value="Protein_kinase_ATP_BS"/>
</dbReference>
<evidence type="ECO:0000256" key="3">
    <source>
        <dbReference type="ARBA" id="ARBA00004300"/>
    </source>
</evidence>
<keyword evidence="13" id="KW-0227">DNA damage</keyword>
<evidence type="ECO:0000313" key="27">
    <source>
        <dbReference type="Ensembl" id="ENSATEP00000030685.2"/>
    </source>
</evidence>
<dbReference type="Gene3D" id="3.30.200.20">
    <property type="entry name" value="Phosphorylase Kinase, domain 1"/>
    <property type="match status" value="1"/>
</dbReference>
<gene>
    <name evidence="27" type="primary">CHEK1</name>
</gene>
<evidence type="ECO:0000256" key="24">
    <source>
        <dbReference type="PROSITE-ProRule" id="PRU10141"/>
    </source>
</evidence>
<evidence type="ECO:0000256" key="10">
    <source>
        <dbReference type="ARBA" id="ARBA00022553"/>
    </source>
</evidence>
<keyword evidence="14" id="KW-0418">Kinase</keyword>
<dbReference type="PANTHER" id="PTHR24346:SF107">
    <property type="entry name" value="SERINE_THREONINE-PROTEIN KINASE CHK1"/>
    <property type="match status" value="1"/>
</dbReference>
<dbReference type="PROSITE" id="PS00107">
    <property type="entry name" value="PROTEIN_KINASE_ATP"/>
    <property type="match status" value="1"/>
</dbReference>
<dbReference type="Proteomes" id="UP000265040">
    <property type="component" value="Chromosome 14"/>
</dbReference>
<evidence type="ECO:0000256" key="21">
    <source>
        <dbReference type="ARBA" id="ARBA00047899"/>
    </source>
</evidence>
<reference evidence="27" key="1">
    <citation type="submission" date="2021-04" db="EMBL/GenBank/DDBJ databases">
        <authorList>
            <consortium name="Wellcome Sanger Institute Data Sharing"/>
        </authorList>
    </citation>
    <scope>NUCLEOTIDE SEQUENCE [LARGE SCALE GENOMIC DNA]</scope>
</reference>
<dbReference type="Gene3D" id="1.10.510.10">
    <property type="entry name" value="Transferase(Phosphotransferase) domain 1"/>
    <property type="match status" value="1"/>
</dbReference>
<dbReference type="GO" id="GO:0000077">
    <property type="term" value="P:DNA damage checkpoint signaling"/>
    <property type="evidence" value="ECO:0007669"/>
    <property type="project" value="InterPro"/>
</dbReference>
<evidence type="ECO:0000256" key="8">
    <source>
        <dbReference type="ARBA" id="ARBA00022490"/>
    </source>
</evidence>
<comment type="catalytic activity">
    <reaction evidence="21">
        <text>L-threonyl-[protein] + ATP = O-phospho-L-threonyl-[protein] + ADP + H(+)</text>
        <dbReference type="Rhea" id="RHEA:46608"/>
        <dbReference type="Rhea" id="RHEA-COMP:11060"/>
        <dbReference type="Rhea" id="RHEA-COMP:11605"/>
        <dbReference type="ChEBI" id="CHEBI:15378"/>
        <dbReference type="ChEBI" id="CHEBI:30013"/>
        <dbReference type="ChEBI" id="CHEBI:30616"/>
        <dbReference type="ChEBI" id="CHEBI:61977"/>
        <dbReference type="ChEBI" id="CHEBI:456216"/>
        <dbReference type="EC" id="2.7.11.1"/>
    </reaction>
</comment>
<dbReference type="InterPro" id="IPR000719">
    <property type="entry name" value="Prot_kinase_dom"/>
</dbReference>
<evidence type="ECO:0000256" key="17">
    <source>
        <dbReference type="ARBA" id="ARBA00023242"/>
    </source>
</evidence>
<evidence type="ECO:0000256" key="23">
    <source>
        <dbReference type="ARBA" id="ARBA00070697"/>
    </source>
</evidence>
<evidence type="ECO:0000256" key="22">
    <source>
        <dbReference type="ARBA" id="ARBA00048679"/>
    </source>
</evidence>
<feature type="binding site" evidence="24">
    <location>
        <position position="38"/>
    </location>
    <ligand>
        <name>ATP</name>
        <dbReference type="ChEBI" id="CHEBI:30616"/>
    </ligand>
</feature>
<dbReference type="FunFam" id="3.30.310.80:FF:000007">
    <property type="entry name" value="Serine/threonine-protein kinase Chk1 isoform 1"/>
    <property type="match status" value="1"/>
</dbReference>
<dbReference type="InterPro" id="IPR008271">
    <property type="entry name" value="Ser/Thr_kinase_AS"/>
</dbReference>
<dbReference type="AlphaFoldDB" id="A0A3Q1JCG1"/>
<keyword evidence="28" id="KW-1185">Reference proteome</keyword>
<protein>
    <recommendedName>
        <fullName evidence="23">Serine/threonine-protein kinase CHK1</fullName>
        <ecNumber evidence="5">2.7.11.1</ecNumber>
    </recommendedName>
    <alternativeName>
        <fullName evidence="19">CHK1 checkpoint homolog</fullName>
    </alternativeName>
    <alternativeName>
        <fullName evidence="20">Checkpoint kinase-1</fullName>
    </alternativeName>
    <alternativeName>
        <fullName evidence="6">Serine/threonine-protein kinase Chk1</fullName>
    </alternativeName>
</protein>
<dbReference type="PROSITE" id="PS50011">
    <property type="entry name" value="PROTEIN_KINASE_DOM"/>
    <property type="match status" value="1"/>
</dbReference>
<evidence type="ECO:0000256" key="14">
    <source>
        <dbReference type="ARBA" id="ARBA00022777"/>
    </source>
</evidence>
<keyword evidence="11" id="KW-0808">Transferase</keyword>
<comment type="similarity">
    <text evidence="4">Belongs to the protein kinase superfamily. CAMK Ser/Thr protein kinase family. NIM1 subfamily.</text>
</comment>
<dbReference type="EC" id="2.7.11.1" evidence="5"/>
<evidence type="ECO:0000256" key="7">
    <source>
        <dbReference type="ARBA" id="ARBA00022454"/>
    </source>
</evidence>
<dbReference type="Pfam" id="PF00069">
    <property type="entry name" value="Pkinase"/>
    <property type="match status" value="1"/>
</dbReference>
<evidence type="ECO:0000256" key="19">
    <source>
        <dbReference type="ARBA" id="ARBA00030691"/>
    </source>
</evidence>
<proteinExistence type="inferred from homology"/>
<dbReference type="Gene3D" id="3.30.310.80">
    <property type="entry name" value="Kinase associated domain 1, KA1"/>
    <property type="match status" value="1"/>
</dbReference>
<dbReference type="PANTHER" id="PTHR24346">
    <property type="entry name" value="MAP/MICROTUBULE AFFINITY-REGULATING KINASE"/>
    <property type="match status" value="1"/>
</dbReference>
<dbReference type="GeneTree" id="ENSGT00940000159682"/>
<evidence type="ECO:0000256" key="15">
    <source>
        <dbReference type="ARBA" id="ARBA00022840"/>
    </source>
</evidence>
<dbReference type="FunFam" id="3.30.200.20:FF:000229">
    <property type="entry name" value="Serine/threonine-protein kinase Chk1"/>
    <property type="match status" value="1"/>
</dbReference>
<comment type="catalytic activity">
    <reaction evidence="22">
        <text>L-seryl-[protein] + ATP = O-phospho-L-seryl-[protein] + ADP + H(+)</text>
        <dbReference type="Rhea" id="RHEA:17989"/>
        <dbReference type="Rhea" id="RHEA-COMP:9863"/>
        <dbReference type="Rhea" id="RHEA-COMP:11604"/>
        <dbReference type="ChEBI" id="CHEBI:15378"/>
        <dbReference type="ChEBI" id="CHEBI:29999"/>
        <dbReference type="ChEBI" id="CHEBI:30616"/>
        <dbReference type="ChEBI" id="CHEBI:83421"/>
        <dbReference type="ChEBI" id="CHEBI:456216"/>
        <dbReference type="EC" id="2.7.11.1"/>
    </reaction>
</comment>
<dbReference type="GO" id="GO:0005813">
    <property type="term" value="C:centrosome"/>
    <property type="evidence" value="ECO:0007669"/>
    <property type="project" value="UniProtKB-SubCell"/>
</dbReference>
<keyword evidence="17" id="KW-0539">Nucleus</keyword>
<name>A0A3Q1JCG1_ANATE</name>
<dbReference type="GO" id="GO:0005634">
    <property type="term" value="C:nucleus"/>
    <property type="evidence" value="ECO:0007669"/>
    <property type="project" value="UniProtKB-SubCell"/>
</dbReference>